<evidence type="ECO:0000313" key="1">
    <source>
        <dbReference type="EMBL" id="KAK2157961.1"/>
    </source>
</evidence>
<reference evidence="1" key="1">
    <citation type="journal article" date="2023" name="Mol. Biol. Evol.">
        <title>Third-Generation Sequencing Reveals the Adaptive Role of the Epigenome in Three Deep-Sea Polychaetes.</title>
        <authorList>
            <person name="Perez M."/>
            <person name="Aroh O."/>
            <person name="Sun Y."/>
            <person name="Lan Y."/>
            <person name="Juniper S.K."/>
            <person name="Young C.R."/>
            <person name="Angers B."/>
            <person name="Qian P.Y."/>
        </authorList>
    </citation>
    <scope>NUCLEOTIDE SEQUENCE</scope>
    <source>
        <strain evidence="1">P08H-3</strain>
    </source>
</reference>
<sequence length="62" mass="6419">LRTSRRGLTSTGGGVLNSQTWIGITSFSADAWFSSGATLIPIPLDCSSMGSGLTVTKAERNS</sequence>
<comment type="caution">
    <text evidence="1">The sequence shown here is derived from an EMBL/GenBank/DDBJ whole genome shotgun (WGS) entry which is preliminary data.</text>
</comment>
<feature type="non-terminal residue" evidence="1">
    <location>
        <position position="1"/>
    </location>
</feature>
<dbReference type="AlphaFoldDB" id="A0AAD9N7K5"/>
<protein>
    <submittedName>
        <fullName evidence="1">Uncharacterized protein</fullName>
    </submittedName>
</protein>
<dbReference type="EMBL" id="JAODUP010000180">
    <property type="protein sequence ID" value="KAK2157961.1"/>
    <property type="molecule type" value="Genomic_DNA"/>
</dbReference>
<organism evidence="1 2">
    <name type="scientific">Paralvinella palmiformis</name>
    <dbReference type="NCBI Taxonomy" id="53620"/>
    <lineage>
        <taxon>Eukaryota</taxon>
        <taxon>Metazoa</taxon>
        <taxon>Spiralia</taxon>
        <taxon>Lophotrochozoa</taxon>
        <taxon>Annelida</taxon>
        <taxon>Polychaeta</taxon>
        <taxon>Sedentaria</taxon>
        <taxon>Canalipalpata</taxon>
        <taxon>Terebellida</taxon>
        <taxon>Terebelliformia</taxon>
        <taxon>Alvinellidae</taxon>
        <taxon>Paralvinella</taxon>
    </lineage>
</organism>
<accession>A0AAD9N7K5</accession>
<name>A0AAD9N7K5_9ANNE</name>
<proteinExistence type="predicted"/>
<dbReference type="Proteomes" id="UP001208570">
    <property type="component" value="Unassembled WGS sequence"/>
</dbReference>
<evidence type="ECO:0000313" key="2">
    <source>
        <dbReference type="Proteomes" id="UP001208570"/>
    </source>
</evidence>
<keyword evidence="2" id="KW-1185">Reference proteome</keyword>
<gene>
    <name evidence="1" type="ORF">LSH36_180g03056</name>
</gene>